<evidence type="ECO:0008006" key="6">
    <source>
        <dbReference type="Google" id="ProtNLM"/>
    </source>
</evidence>
<dbReference type="EMBL" id="BQKA01000033">
    <property type="protein sequence ID" value="GJM50713.1"/>
    <property type="molecule type" value="Genomic_DNA"/>
</dbReference>
<evidence type="ECO:0000313" key="3">
    <source>
        <dbReference type="EMBL" id="GJM51866.1"/>
    </source>
</evidence>
<sequence length="96" mass="11090">MRKIIFVTMFFLTLIVSAQQFTITGEVYDKETQKPIEAATVFLKSVKDSMLVNYTITDAKGFFNLKGKNREQEMDLFITHVGKTSFKKNSTFQNYS</sequence>
<evidence type="ECO:0000256" key="1">
    <source>
        <dbReference type="SAM" id="SignalP"/>
    </source>
</evidence>
<dbReference type="EMBL" id="BQKB01000007">
    <property type="protein sequence ID" value="GJM51866.1"/>
    <property type="molecule type" value="Genomic_DNA"/>
</dbReference>
<keyword evidence="1" id="KW-0732">Signal</keyword>
<feature type="signal peptide" evidence="1">
    <location>
        <begin position="1"/>
        <end position="18"/>
    </location>
</feature>
<dbReference type="AlphaFoldDB" id="A0AAV5ATL4"/>
<dbReference type="Gene3D" id="2.60.40.1120">
    <property type="entry name" value="Carboxypeptidase-like, regulatory domain"/>
    <property type="match status" value="1"/>
</dbReference>
<comment type="caution">
    <text evidence="2">The sequence shown here is derived from an EMBL/GenBank/DDBJ whole genome shotgun (WGS) entry which is preliminary data.</text>
</comment>
<dbReference type="SUPFAM" id="SSF49464">
    <property type="entry name" value="Carboxypeptidase regulatory domain-like"/>
    <property type="match status" value="1"/>
</dbReference>
<evidence type="ECO:0000313" key="4">
    <source>
        <dbReference type="Proteomes" id="UP001207736"/>
    </source>
</evidence>
<dbReference type="Proteomes" id="UP001208692">
    <property type="component" value="Unassembled WGS sequence"/>
</dbReference>
<name>A0AAV5ATL4_9FLAO</name>
<organism evidence="2 4">
    <name type="scientific">Capnocytophaga catalasegens</name>
    <dbReference type="NCBI Taxonomy" id="1004260"/>
    <lineage>
        <taxon>Bacteria</taxon>
        <taxon>Pseudomonadati</taxon>
        <taxon>Bacteroidota</taxon>
        <taxon>Flavobacteriia</taxon>
        <taxon>Flavobacteriales</taxon>
        <taxon>Flavobacteriaceae</taxon>
        <taxon>Capnocytophaga</taxon>
    </lineage>
</organism>
<protein>
    <recommendedName>
        <fullName evidence="6">Carboxypeptidase regulatory-like domain-containing protein</fullName>
    </recommendedName>
</protein>
<accession>A0AAV5ATL4</accession>
<dbReference type="Pfam" id="PF13715">
    <property type="entry name" value="CarbopepD_reg_2"/>
    <property type="match status" value="1"/>
</dbReference>
<dbReference type="Proteomes" id="UP001207736">
    <property type="component" value="Unassembled WGS sequence"/>
</dbReference>
<reference evidence="2 5" key="1">
    <citation type="submission" date="2021-11" db="EMBL/GenBank/DDBJ databases">
        <title>Draft genome sequence of Capnocytophaga sp. strain KC07075 isolated from cat oral cavity.</title>
        <authorList>
            <person name="Suzuki M."/>
            <person name="Imaoka K."/>
            <person name="Kimura M."/>
            <person name="Morikawa S."/>
            <person name="Maeda K."/>
        </authorList>
    </citation>
    <scope>NUCLEOTIDE SEQUENCE</scope>
    <source>
        <strain evidence="2">KC07075</strain>
        <strain evidence="3 5">KC07079</strain>
    </source>
</reference>
<evidence type="ECO:0000313" key="2">
    <source>
        <dbReference type="EMBL" id="GJM50713.1"/>
    </source>
</evidence>
<proteinExistence type="predicted"/>
<evidence type="ECO:0000313" key="5">
    <source>
        <dbReference type="Proteomes" id="UP001208692"/>
    </source>
</evidence>
<gene>
    <name evidence="2" type="ORF">RCZ15_16860</name>
    <name evidence="3" type="ORF">RCZ16_01840</name>
</gene>
<dbReference type="InterPro" id="IPR008969">
    <property type="entry name" value="CarboxyPept-like_regulatory"/>
</dbReference>
<keyword evidence="5" id="KW-1185">Reference proteome</keyword>
<feature type="chain" id="PRO_5043943805" description="Carboxypeptidase regulatory-like domain-containing protein" evidence="1">
    <location>
        <begin position="19"/>
        <end position="96"/>
    </location>
</feature>
<dbReference type="RefSeq" id="WP_264845469.1">
    <property type="nucleotide sequence ID" value="NZ_BPMA01000012.1"/>
</dbReference>